<evidence type="ECO:0000256" key="1">
    <source>
        <dbReference type="SAM" id="MobiDB-lite"/>
    </source>
</evidence>
<proteinExistence type="predicted"/>
<feature type="chain" id="PRO_5008056538" description="Phytocyanin domain-containing protein" evidence="2">
    <location>
        <begin position="23"/>
        <end position="252"/>
    </location>
</feature>
<keyword evidence="2" id="KW-0732">Signal</keyword>
<evidence type="ECO:0000256" key="2">
    <source>
        <dbReference type="SAM" id="SignalP"/>
    </source>
</evidence>
<dbReference type="RefSeq" id="XP_024326305.1">
    <property type="nucleotide sequence ID" value="XM_024466289.1"/>
</dbReference>
<dbReference type="CDD" id="cd00920">
    <property type="entry name" value="Cupredoxin"/>
    <property type="match status" value="1"/>
</dbReference>
<evidence type="ECO:0008006" key="4">
    <source>
        <dbReference type="Google" id="ProtNLM"/>
    </source>
</evidence>
<protein>
    <recommendedName>
        <fullName evidence="4">Phytocyanin domain-containing protein</fullName>
    </recommendedName>
</protein>
<dbReference type="eggNOG" id="ENOG502S40X">
    <property type="taxonomic scope" value="Eukaryota"/>
</dbReference>
<gene>
    <name evidence="3" type="ORF">VC83_02631</name>
</gene>
<organism evidence="3">
    <name type="scientific">Pseudogymnoascus destructans</name>
    <dbReference type="NCBI Taxonomy" id="655981"/>
    <lineage>
        <taxon>Eukaryota</taxon>
        <taxon>Fungi</taxon>
        <taxon>Dikarya</taxon>
        <taxon>Ascomycota</taxon>
        <taxon>Pezizomycotina</taxon>
        <taxon>Leotiomycetes</taxon>
        <taxon>Thelebolales</taxon>
        <taxon>Thelebolaceae</taxon>
        <taxon>Pseudogymnoascus</taxon>
    </lineage>
</organism>
<sequence>MQFSKISLAAAALYSSIVYAQGQVKVHVVTVSGKTNTLTFSPNNLVAEVGDMVQFQFGVGNHTVTQSTFDAPCLPMGGAGTNTTAISTGFMPVAANATTAPLYTIPIVNKTPIWLYCAQGKHCQKAMVMVINENTAKNASRSLNAYIAGAAAAPVSVAPSGNTNTGTNAGSGNKSNTSSGSDSGSSTGTDTTTSGTNTTSSTGTSSGKGTSAGSVGAGSGVKNSTTIPGGGAGTLNAPYLAGLIALGAAMLL</sequence>
<accession>A0A177AG25</accession>
<evidence type="ECO:0000313" key="3">
    <source>
        <dbReference type="EMBL" id="OAF61027.1"/>
    </source>
</evidence>
<dbReference type="EMBL" id="KV441390">
    <property type="protein sequence ID" value="OAF61027.1"/>
    <property type="molecule type" value="Genomic_DNA"/>
</dbReference>
<name>A0A177AG25_9PEZI</name>
<feature type="signal peptide" evidence="2">
    <location>
        <begin position="1"/>
        <end position="22"/>
    </location>
</feature>
<dbReference type="OrthoDB" id="5421909at2759"/>
<feature type="region of interest" description="Disordered" evidence="1">
    <location>
        <begin position="157"/>
        <end position="220"/>
    </location>
</feature>
<reference evidence="3" key="1">
    <citation type="submission" date="2016-03" db="EMBL/GenBank/DDBJ databases">
        <title>Updated assembly of Pseudogymnoascus destructans, the fungus causing white-nose syndrome of bats.</title>
        <authorList>
            <person name="Palmer J.M."/>
            <person name="Drees K.P."/>
            <person name="Foster J.T."/>
            <person name="Lindner D.L."/>
        </authorList>
    </citation>
    <scope>NUCLEOTIDE SEQUENCE [LARGE SCALE GENOMIC DNA]</scope>
    <source>
        <strain evidence="3">20631-21</strain>
    </source>
</reference>
<dbReference type="PANTHER" id="PTHR34883">
    <property type="entry name" value="SERINE-RICH PROTEIN, PUTATIVE-RELATED-RELATED"/>
    <property type="match status" value="1"/>
</dbReference>
<dbReference type="InterPro" id="IPR008972">
    <property type="entry name" value="Cupredoxin"/>
</dbReference>
<dbReference type="Proteomes" id="UP000077154">
    <property type="component" value="Unassembled WGS sequence"/>
</dbReference>
<dbReference type="SUPFAM" id="SSF49503">
    <property type="entry name" value="Cupredoxins"/>
    <property type="match status" value="1"/>
</dbReference>
<dbReference type="Gene3D" id="2.60.40.420">
    <property type="entry name" value="Cupredoxins - blue copper proteins"/>
    <property type="match status" value="1"/>
</dbReference>
<dbReference type="GeneID" id="36285710"/>
<dbReference type="PANTHER" id="PTHR34883:SF17">
    <property type="entry name" value="CUPREDOXIN"/>
    <property type="match status" value="1"/>
</dbReference>
<dbReference type="VEuPathDB" id="FungiDB:GMDG_01100"/>
<dbReference type="AlphaFoldDB" id="A0A177AG25"/>
<dbReference type="InterPro" id="IPR052953">
    <property type="entry name" value="Ser-rich/MCO-related"/>
</dbReference>